<feature type="binding site" evidence="7">
    <location>
        <position position="240"/>
    </location>
    <ligand>
        <name>substrate</name>
    </ligand>
</feature>
<dbReference type="PIRSF" id="PIRSF000110">
    <property type="entry name" value="G6PD"/>
    <property type="match status" value="1"/>
</dbReference>
<dbReference type="GO" id="GO:0005829">
    <property type="term" value="C:cytosol"/>
    <property type="evidence" value="ECO:0007669"/>
    <property type="project" value="TreeGrafter"/>
</dbReference>
<evidence type="ECO:0000256" key="1">
    <source>
        <dbReference type="ARBA" id="ARBA00004937"/>
    </source>
</evidence>
<keyword evidence="5 7" id="KW-0560">Oxidoreductase</keyword>
<dbReference type="InterPro" id="IPR022675">
    <property type="entry name" value="G6P_DH_C"/>
</dbReference>
<keyword evidence="3 7" id="KW-0313">Glucose metabolism</keyword>
<sequence>MTEAAQANAAAPAGAAPAPPCTLVIFGASGDLTKRLLMPALCNLTNEGLLDPGFRVLGVDAVEHDDAGFRSHLDDALRTIAVAPGAEGKVAEGTAWPWLAERIHYLSGDFGSPATYEAIGKAIERLSAVSSHKVVFYYATSPRFFGPITEQLHAAGLLDESADNWRRVIIEKPFGTDLESARALNARLLRVAEEHQLYRMDHFLGKETVQNIMVLRFANGLFEPLWNREHIEHVQITAAEAVTVEARGKFYDATGALRDMVPNHMFQLLAMMAMEAPNSFDADPIRTEKAKVIEAIRRYTPEEAVANAVRAQYGAGSVQGRKVDAYRSDPNVDPASKTETYVAMKFLIDNWRWSGVPFYVRTGKAMTTRSTEIAIQFKRAPAVLFRDARGELKPNVMVFRIQPNEGVSLRFAAKVPGRRVTLSDVDMDFRYSDYFRTEPSTGYETLIYDCLIGDNTLFQRADNVEAGWAAVQPMLDGWASGLGDVDTYDAGSAGPASADALLARDGFRWLPLD</sequence>
<evidence type="ECO:0000256" key="3">
    <source>
        <dbReference type="ARBA" id="ARBA00022526"/>
    </source>
</evidence>
<feature type="binding site" evidence="7">
    <location>
        <position position="206"/>
    </location>
    <ligand>
        <name>substrate</name>
    </ligand>
</feature>
<dbReference type="InterPro" id="IPR022674">
    <property type="entry name" value="G6P_DH_NAD-bd"/>
</dbReference>
<feature type="binding site" evidence="7">
    <location>
        <position position="61"/>
    </location>
    <ligand>
        <name>NADP(+)</name>
        <dbReference type="ChEBI" id="CHEBI:58349"/>
    </ligand>
</feature>
<evidence type="ECO:0000256" key="6">
    <source>
        <dbReference type="ARBA" id="ARBA00023277"/>
    </source>
</evidence>
<dbReference type="Proteomes" id="UP000332515">
    <property type="component" value="Unassembled WGS sequence"/>
</dbReference>
<keyword evidence="6 7" id="KW-0119">Carbohydrate metabolism</keyword>
<dbReference type="Pfam" id="PF00479">
    <property type="entry name" value="G6PD_N"/>
    <property type="match status" value="1"/>
</dbReference>
<dbReference type="InterPro" id="IPR001282">
    <property type="entry name" value="G6P_DH"/>
</dbReference>
<dbReference type="NCBIfam" id="TIGR00871">
    <property type="entry name" value="zwf"/>
    <property type="match status" value="1"/>
</dbReference>
<comment type="caution">
    <text evidence="10">The sequence shown here is derived from an EMBL/GenBank/DDBJ whole genome shotgun (WGS) entry which is preliminary data.</text>
</comment>
<evidence type="ECO:0000259" key="8">
    <source>
        <dbReference type="Pfam" id="PF00479"/>
    </source>
</evidence>
<gene>
    <name evidence="7" type="primary">zwf</name>
    <name evidence="10" type="ORF">F0357_02080</name>
</gene>
<dbReference type="EMBL" id="VWNA01000001">
    <property type="protein sequence ID" value="MQT11482.1"/>
    <property type="molecule type" value="Genomic_DNA"/>
</dbReference>
<dbReference type="Gene3D" id="3.40.50.720">
    <property type="entry name" value="NAD(P)-binding Rossmann-like Domain"/>
    <property type="match status" value="1"/>
</dbReference>
<protein>
    <recommendedName>
        <fullName evidence="7">Glucose-6-phosphate 1-dehydrogenase</fullName>
        <shortName evidence="7">G6PD</shortName>
        <ecNumber evidence="7">1.1.1.49</ecNumber>
    </recommendedName>
</protein>
<comment type="similarity">
    <text evidence="2 7">Belongs to the glucose-6-phosphate dehydrogenase family.</text>
</comment>
<dbReference type="RefSeq" id="WP_153478210.1">
    <property type="nucleotide sequence ID" value="NZ_VWNA01000001.1"/>
</dbReference>
<evidence type="ECO:0000256" key="2">
    <source>
        <dbReference type="ARBA" id="ARBA00009975"/>
    </source>
</evidence>
<evidence type="ECO:0000259" key="9">
    <source>
        <dbReference type="Pfam" id="PF02781"/>
    </source>
</evidence>
<dbReference type="PANTHER" id="PTHR23429:SF0">
    <property type="entry name" value="GLUCOSE-6-PHOSPHATE 1-DEHYDROGENASE"/>
    <property type="match status" value="1"/>
</dbReference>
<evidence type="ECO:0000313" key="10">
    <source>
        <dbReference type="EMBL" id="MQT11482.1"/>
    </source>
</evidence>
<dbReference type="HAMAP" id="MF_00966">
    <property type="entry name" value="G6PD"/>
    <property type="match status" value="1"/>
</dbReference>
<feature type="binding site" evidence="7">
    <location>
        <begin position="109"/>
        <end position="110"/>
    </location>
    <ligand>
        <name>NADP(+)</name>
        <dbReference type="ChEBI" id="CHEBI:58349"/>
    </ligand>
</feature>
<feature type="binding site" evidence="7">
    <location>
        <position position="259"/>
    </location>
    <ligand>
        <name>substrate</name>
    </ligand>
</feature>
<dbReference type="AlphaFoldDB" id="A0A6A7Y0Y6"/>
<evidence type="ECO:0000313" key="11">
    <source>
        <dbReference type="Proteomes" id="UP000332515"/>
    </source>
</evidence>
<dbReference type="PANTHER" id="PTHR23429">
    <property type="entry name" value="GLUCOSE-6-PHOSPHATE 1-DEHYDROGENASE G6PD"/>
    <property type="match status" value="1"/>
</dbReference>
<accession>A0A6A7Y0Y6</accession>
<dbReference type="SUPFAM" id="SSF55347">
    <property type="entry name" value="Glyceraldehyde-3-phosphate dehydrogenase-like, C-terminal domain"/>
    <property type="match status" value="1"/>
</dbReference>
<feature type="domain" description="Glucose-6-phosphate dehydrogenase NAD-binding" evidence="8">
    <location>
        <begin position="24"/>
        <end position="211"/>
    </location>
</feature>
<dbReference type="GO" id="GO:0050661">
    <property type="term" value="F:NADP binding"/>
    <property type="evidence" value="ECO:0007669"/>
    <property type="project" value="UniProtKB-UniRule"/>
</dbReference>
<dbReference type="GO" id="GO:0006006">
    <property type="term" value="P:glucose metabolic process"/>
    <property type="evidence" value="ECO:0007669"/>
    <property type="project" value="UniProtKB-KW"/>
</dbReference>
<feature type="binding site" evidence="7">
    <location>
        <position position="202"/>
    </location>
    <ligand>
        <name>substrate</name>
    </ligand>
</feature>
<organism evidence="10 11">
    <name type="scientific">Segnochrobactrum spirostomi</name>
    <dbReference type="NCBI Taxonomy" id="2608987"/>
    <lineage>
        <taxon>Bacteria</taxon>
        <taxon>Pseudomonadati</taxon>
        <taxon>Pseudomonadota</taxon>
        <taxon>Alphaproteobacteria</taxon>
        <taxon>Hyphomicrobiales</taxon>
        <taxon>Segnochrobactraceae</taxon>
        <taxon>Segnochrobactrum</taxon>
    </lineage>
</organism>
<dbReference type="SUPFAM" id="SSF51735">
    <property type="entry name" value="NAD(P)-binding Rossmann-fold domains"/>
    <property type="match status" value="1"/>
</dbReference>
<dbReference type="GO" id="GO:0009051">
    <property type="term" value="P:pentose-phosphate shunt, oxidative branch"/>
    <property type="evidence" value="ECO:0007669"/>
    <property type="project" value="TreeGrafter"/>
</dbReference>
<proteinExistence type="inferred from homology"/>
<feature type="domain" description="Glucose-6-phosphate dehydrogenase C-terminal" evidence="9">
    <location>
        <begin position="213"/>
        <end position="509"/>
    </location>
</feature>
<feature type="active site" description="Proton acceptor" evidence="7">
    <location>
        <position position="264"/>
    </location>
</feature>
<comment type="function">
    <text evidence="7">Catalyzes the oxidation of glucose 6-phosphate to 6-phosphogluconolactone.</text>
</comment>
<name>A0A6A7Y0Y6_9HYPH</name>
<dbReference type="UniPathway" id="UPA00115">
    <property type="reaction ID" value="UER00408"/>
</dbReference>
<dbReference type="InterPro" id="IPR019796">
    <property type="entry name" value="G6P_DH_AS"/>
</dbReference>
<comment type="pathway">
    <text evidence="1 7">Carbohydrate degradation; pentose phosphate pathway; D-ribulose 5-phosphate from D-glucose 6-phosphate (oxidative stage): step 1/3.</text>
</comment>
<feature type="binding site" evidence="7">
    <location>
        <position position="172"/>
    </location>
    <ligand>
        <name>NADP(+)</name>
        <dbReference type="ChEBI" id="CHEBI:58349"/>
    </ligand>
</feature>
<feature type="binding site" evidence="7">
    <location>
        <position position="364"/>
    </location>
    <ligand>
        <name>substrate</name>
    </ligand>
</feature>
<evidence type="ECO:0000256" key="5">
    <source>
        <dbReference type="ARBA" id="ARBA00023002"/>
    </source>
</evidence>
<comment type="caution">
    <text evidence="7">Lacks conserved residue(s) required for the propagation of feature annotation.</text>
</comment>
<comment type="catalytic activity">
    <reaction evidence="7">
        <text>D-glucose 6-phosphate + NADP(+) = 6-phospho-D-glucono-1,5-lactone + NADPH + H(+)</text>
        <dbReference type="Rhea" id="RHEA:15841"/>
        <dbReference type="ChEBI" id="CHEBI:15378"/>
        <dbReference type="ChEBI" id="CHEBI:57783"/>
        <dbReference type="ChEBI" id="CHEBI:57955"/>
        <dbReference type="ChEBI" id="CHEBI:58349"/>
        <dbReference type="ChEBI" id="CHEBI:61548"/>
        <dbReference type="EC" id="1.1.1.49"/>
    </reaction>
</comment>
<feature type="binding site" evidence="7">
    <location>
        <begin position="27"/>
        <end position="34"/>
    </location>
    <ligand>
        <name>NADP(+)</name>
        <dbReference type="ChEBI" id="CHEBI:58349"/>
    </ligand>
</feature>
<dbReference type="PROSITE" id="PS00069">
    <property type="entry name" value="G6P_DEHYDROGENASE"/>
    <property type="match status" value="1"/>
</dbReference>
<dbReference type="InterPro" id="IPR036291">
    <property type="entry name" value="NAD(P)-bd_dom_sf"/>
</dbReference>
<dbReference type="PRINTS" id="PR00079">
    <property type="entry name" value="G6PDHDRGNASE"/>
</dbReference>
<dbReference type="GO" id="GO:0004345">
    <property type="term" value="F:glucose-6-phosphate dehydrogenase activity"/>
    <property type="evidence" value="ECO:0007669"/>
    <property type="project" value="UniProtKB-UniRule"/>
</dbReference>
<keyword evidence="4 7" id="KW-0521">NADP</keyword>
<dbReference type="NCBIfam" id="NF009492">
    <property type="entry name" value="PRK12853.1-3"/>
    <property type="match status" value="1"/>
</dbReference>
<reference evidence="10 11" key="1">
    <citation type="submission" date="2019-09" db="EMBL/GenBank/DDBJ databases">
        <title>Segnochrobactrum spirostomi gen. nov., sp. nov., isolated from the ciliate Spirostomum cf. yagiui and description of a novel family, Segnochrobactraceae fam. nov. within the order Rhizobiales of the class Alphaproteobacteria.</title>
        <authorList>
            <person name="Akter S."/>
            <person name="Shazib S.U.A."/>
            <person name="Shin M.K."/>
        </authorList>
    </citation>
    <scope>NUCLEOTIDE SEQUENCE [LARGE SCALE GENOMIC DNA]</scope>
    <source>
        <strain evidence="10 11">Sp-1</strain>
    </source>
</reference>
<keyword evidence="11" id="KW-1185">Reference proteome</keyword>
<evidence type="ECO:0000256" key="4">
    <source>
        <dbReference type="ARBA" id="ARBA00022857"/>
    </source>
</evidence>
<dbReference type="EC" id="1.1.1.49" evidence="7"/>
<evidence type="ECO:0000256" key="7">
    <source>
        <dbReference type="HAMAP-Rule" id="MF_00966"/>
    </source>
</evidence>
<dbReference type="Gene3D" id="3.30.360.10">
    <property type="entry name" value="Dihydrodipicolinate Reductase, domain 2"/>
    <property type="match status" value="1"/>
</dbReference>
<dbReference type="Pfam" id="PF02781">
    <property type="entry name" value="G6PD_C"/>
    <property type="match status" value="1"/>
</dbReference>